<organism evidence="1 2">
    <name type="scientific">Pseudomonas fluorescens</name>
    <dbReference type="NCBI Taxonomy" id="294"/>
    <lineage>
        <taxon>Bacteria</taxon>
        <taxon>Pseudomonadati</taxon>
        <taxon>Pseudomonadota</taxon>
        <taxon>Gammaproteobacteria</taxon>
        <taxon>Pseudomonadales</taxon>
        <taxon>Pseudomonadaceae</taxon>
        <taxon>Pseudomonas</taxon>
    </lineage>
</organism>
<dbReference type="AlphaFoldDB" id="A0A109LLT8"/>
<reference evidence="1 2" key="1">
    <citation type="submission" date="2015-05" db="EMBL/GenBank/DDBJ databases">
        <title>A genomic and transcriptomic approach to investigate the blue pigment phenotype in Pseudomonas fluorescens.</title>
        <authorList>
            <person name="Andreani N.A."/>
            <person name="Cardazzo B."/>
        </authorList>
    </citation>
    <scope>NUCLEOTIDE SEQUENCE [LARGE SCALE GENOMIC DNA]</scope>
    <source>
        <strain evidence="1 2">Ps_22</strain>
    </source>
</reference>
<dbReference type="PATRIC" id="fig|294.194.peg.667"/>
<dbReference type="Proteomes" id="UP000061348">
    <property type="component" value="Unassembled WGS sequence"/>
</dbReference>
<proteinExistence type="predicted"/>
<protein>
    <submittedName>
        <fullName evidence="1">Uncharacterized protein</fullName>
    </submittedName>
</protein>
<accession>A0A109LLT8</accession>
<name>A0A109LLT8_PSEFL</name>
<comment type="caution">
    <text evidence="1">The sequence shown here is derived from an EMBL/GenBank/DDBJ whole genome shotgun (WGS) entry which is preliminary data.</text>
</comment>
<evidence type="ECO:0000313" key="2">
    <source>
        <dbReference type="Proteomes" id="UP000061348"/>
    </source>
</evidence>
<sequence>MLAMAVCWVSHSQVIQPTVIRLTTRRIIGAASTTTGNIDTHDSAHAFNQRPAKARSSAWGVVAMAAATAQVRPD</sequence>
<evidence type="ECO:0000313" key="1">
    <source>
        <dbReference type="EMBL" id="KWV89760.1"/>
    </source>
</evidence>
<dbReference type="EMBL" id="LCYA01000018">
    <property type="protein sequence ID" value="KWV89760.1"/>
    <property type="molecule type" value="Genomic_DNA"/>
</dbReference>
<gene>
    <name evidence="1" type="ORF">PFLmoz3_00597</name>
</gene>